<dbReference type="AlphaFoldDB" id="A0A3G9J6Q9"/>
<dbReference type="InterPro" id="IPR011991">
    <property type="entry name" value="ArsR-like_HTH"/>
</dbReference>
<protein>
    <submittedName>
        <fullName evidence="5">Transcriptional regulator</fullName>
    </submittedName>
</protein>
<dbReference type="NCBIfam" id="NF033788">
    <property type="entry name" value="HTH_metalloreg"/>
    <property type="match status" value="1"/>
</dbReference>
<dbReference type="RefSeq" id="WP_179951185.1">
    <property type="nucleotide sequence ID" value="NZ_AP019309.1"/>
</dbReference>
<name>A0A3G9J6Q9_9FIRM</name>
<dbReference type="PANTHER" id="PTHR43132:SF6">
    <property type="entry name" value="HTH-TYPE TRANSCRIPTIONAL REPRESSOR CZRA"/>
    <property type="match status" value="1"/>
</dbReference>
<sequence length="104" mass="12032">MTHYQTGKIHHMSEDELGDLAELFKMFGDSTRIKILYDLFDGEKNVSEITEDLDMTQSAISHQLKILKTSKLITSRREGKAMYYRLADDHVKTIIAMGKEHIEE</sequence>
<dbReference type="SMART" id="SM00418">
    <property type="entry name" value="HTH_ARSR"/>
    <property type="match status" value="1"/>
</dbReference>
<dbReference type="SUPFAM" id="SSF46785">
    <property type="entry name" value="Winged helix' DNA-binding domain"/>
    <property type="match status" value="1"/>
</dbReference>
<keyword evidence="3" id="KW-0804">Transcription</keyword>
<evidence type="ECO:0000256" key="1">
    <source>
        <dbReference type="ARBA" id="ARBA00023015"/>
    </source>
</evidence>
<accession>A0A3G9J6Q9</accession>
<dbReference type="InterPro" id="IPR036390">
    <property type="entry name" value="WH_DNA-bd_sf"/>
</dbReference>
<dbReference type="PROSITE" id="PS50987">
    <property type="entry name" value="HTH_ARSR_2"/>
    <property type="match status" value="1"/>
</dbReference>
<evidence type="ECO:0000256" key="3">
    <source>
        <dbReference type="ARBA" id="ARBA00023163"/>
    </source>
</evidence>
<dbReference type="CDD" id="cd00090">
    <property type="entry name" value="HTH_ARSR"/>
    <property type="match status" value="1"/>
</dbReference>
<evidence type="ECO:0000259" key="4">
    <source>
        <dbReference type="PROSITE" id="PS50987"/>
    </source>
</evidence>
<keyword evidence="2" id="KW-0238">DNA-binding</keyword>
<reference evidence="5 6" key="1">
    <citation type="submission" date="2018-11" db="EMBL/GenBank/DDBJ databases">
        <title>Novel Erysipelotrichaceae bacterium isolated from small intestine of a swine.</title>
        <authorList>
            <person name="Kim J.S."/>
            <person name="Choe H."/>
            <person name="Lee Y.R."/>
            <person name="Kim K.M."/>
            <person name="Park D.S."/>
        </authorList>
    </citation>
    <scope>NUCLEOTIDE SEQUENCE [LARGE SCALE GENOMIC DNA]</scope>
    <source>
        <strain evidence="5 6">SG0102</strain>
    </source>
</reference>
<feature type="domain" description="HTH arsR-type" evidence="4">
    <location>
        <begin position="12"/>
        <end position="104"/>
    </location>
</feature>
<dbReference type="InterPro" id="IPR051011">
    <property type="entry name" value="Metal_resp_trans_reg"/>
</dbReference>
<evidence type="ECO:0000256" key="2">
    <source>
        <dbReference type="ARBA" id="ARBA00023125"/>
    </source>
</evidence>
<dbReference type="Pfam" id="PF01022">
    <property type="entry name" value="HTH_5"/>
    <property type="match status" value="1"/>
</dbReference>
<dbReference type="InterPro" id="IPR036388">
    <property type="entry name" value="WH-like_DNA-bd_sf"/>
</dbReference>
<organism evidence="5 6">
    <name type="scientific">Intestinibaculum porci</name>
    <dbReference type="NCBI Taxonomy" id="2487118"/>
    <lineage>
        <taxon>Bacteria</taxon>
        <taxon>Bacillati</taxon>
        <taxon>Bacillota</taxon>
        <taxon>Erysipelotrichia</taxon>
        <taxon>Erysipelotrichales</taxon>
        <taxon>Erysipelotrichaceae</taxon>
        <taxon>Intestinibaculum</taxon>
    </lineage>
</organism>
<dbReference type="KEGG" id="ebm:SG0102_12460"/>
<proteinExistence type="predicted"/>
<evidence type="ECO:0000313" key="5">
    <source>
        <dbReference type="EMBL" id="BBH26312.1"/>
    </source>
</evidence>
<dbReference type="FunCoup" id="A0A3G9J6Q9">
    <property type="interactions" value="189"/>
</dbReference>
<dbReference type="InterPro" id="IPR001845">
    <property type="entry name" value="HTH_ArsR_DNA-bd_dom"/>
</dbReference>
<dbReference type="PRINTS" id="PR00778">
    <property type="entry name" value="HTHARSR"/>
</dbReference>
<gene>
    <name evidence="5" type="ORF">SG0102_12460</name>
</gene>
<dbReference type="PANTHER" id="PTHR43132">
    <property type="entry name" value="ARSENICAL RESISTANCE OPERON REPRESSOR ARSR-RELATED"/>
    <property type="match status" value="1"/>
</dbReference>
<dbReference type="Gene3D" id="1.10.10.10">
    <property type="entry name" value="Winged helix-like DNA-binding domain superfamily/Winged helix DNA-binding domain"/>
    <property type="match status" value="1"/>
</dbReference>
<evidence type="ECO:0000313" key="6">
    <source>
        <dbReference type="Proteomes" id="UP000268059"/>
    </source>
</evidence>
<dbReference type="GO" id="GO:0003700">
    <property type="term" value="F:DNA-binding transcription factor activity"/>
    <property type="evidence" value="ECO:0007669"/>
    <property type="project" value="InterPro"/>
</dbReference>
<dbReference type="GO" id="GO:0003677">
    <property type="term" value="F:DNA binding"/>
    <property type="evidence" value="ECO:0007669"/>
    <property type="project" value="UniProtKB-KW"/>
</dbReference>
<dbReference type="EMBL" id="AP019309">
    <property type="protein sequence ID" value="BBH26312.1"/>
    <property type="molecule type" value="Genomic_DNA"/>
</dbReference>
<keyword evidence="6" id="KW-1185">Reference proteome</keyword>
<dbReference type="Proteomes" id="UP000268059">
    <property type="component" value="Chromosome"/>
</dbReference>
<keyword evidence="1" id="KW-0805">Transcription regulation</keyword>
<dbReference type="InParanoid" id="A0A3G9J6Q9"/>